<organism evidence="3 4">
    <name type="scientific">Arthroderma benhamiae (strain ATCC MYA-4681 / CBS 112371)</name>
    <name type="common">Trichophyton mentagrophytes</name>
    <dbReference type="NCBI Taxonomy" id="663331"/>
    <lineage>
        <taxon>Eukaryota</taxon>
        <taxon>Fungi</taxon>
        <taxon>Dikarya</taxon>
        <taxon>Ascomycota</taxon>
        <taxon>Pezizomycotina</taxon>
        <taxon>Eurotiomycetes</taxon>
        <taxon>Eurotiomycetidae</taxon>
        <taxon>Onygenales</taxon>
        <taxon>Arthrodermataceae</taxon>
        <taxon>Trichophyton</taxon>
    </lineage>
</organism>
<sequence length="684" mass="76216">MHDAWARVMRVSFLFSLLVTACSPFLGFFFFFFFLLLLLVRPSRVPLRGQHAPVRQTGLSHTYGEKERRWRPIRWTLKKQKQKQTKKIDRRRGPLVSLPRSEDGAPGYRLLRSCFECSPALDAAVLVLYIFMPLIYIRPNSSLQAVAPLPSSIIPIPIITIVSTYKAVSKASRSSFKPLKRDLPSSSDKECKWAHSQYEGGGLRFEVEVKDVCLLTLAEERQDSYNVRLSITNLPAPAIMAGLTCQTQASDGGISEDNAVSSPFIYIPKTQKKLNASSKEDYITSFLFEDERPFDASVGDETSYFPPFQVTDFERQTVTDLALPSRTYAATGSPVSAFSMSSADDEDVPEVQSLIRPPATTATPTAASARKPSDAGSRASSFSLERRRTSRGQASSSSRSTSSTRPRRSMQHLRGRSGAGPGTYTNYTPSRSDMGSNSQRNERDLVALHRESCLLFSQMGPYKELSSSPTDRNSLSARHSHSHVPTASARYSSSQQPQHSASASPLLRPENTPTSPFQSDGAPSPLTHQSTWNPIHDQTNNVSSPPPLPKTVIDWTSPSTRRREYEKIDRASRGIRGAWRKFAPQWCQSKDARAPFFEECKAGHAKDDGSVRRFRMDIPEEEEADKSADQPPRQGLGVLRNGLVSALTRLKLENETAQPVKEKSAPIPTKQWRPFINRRNSSLV</sequence>
<dbReference type="HOGENOM" id="CLU_025631_0_0_1"/>
<dbReference type="KEGG" id="abe:ARB_05251"/>
<dbReference type="eggNOG" id="ENOG502T27G">
    <property type="taxonomic scope" value="Eukaryota"/>
</dbReference>
<dbReference type="EMBL" id="ABSU01000002">
    <property type="protein sequence ID" value="EFE36312.1"/>
    <property type="molecule type" value="Genomic_DNA"/>
</dbReference>
<feature type="compositionally biased region" description="Polar residues" evidence="1">
    <location>
        <begin position="465"/>
        <end position="491"/>
    </location>
</feature>
<proteinExistence type="predicted"/>
<name>D4ALQ3_ARTBC</name>
<reference evidence="4" key="1">
    <citation type="journal article" date="2011" name="Genome Biol.">
        <title>Comparative and functional genomics provide insights into the pathogenicity of dermatophytic fungi.</title>
        <authorList>
            <person name="Burmester A."/>
            <person name="Shelest E."/>
            <person name="Gloeckner G."/>
            <person name="Heddergott C."/>
            <person name="Schindler S."/>
            <person name="Staib P."/>
            <person name="Heidel A."/>
            <person name="Felder M."/>
            <person name="Petzold A."/>
            <person name="Szafranski K."/>
            <person name="Feuermann M."/>
            <person name="Pedruzzi I."/>
            <person name="Priebe S."/>
            <person name="Groth M."/>
            <person name="Winkler R."/>
            <person name="Li W."/>
            <person name="Kniemeyer O."/>
            <person name="Schroeckh V."/>
            <person name="Hertweck C."/>
            <person name="Hube B."/>
            <person name="White T.C."/>
            <person name="Platzer M."/>
            <person name="Guthke R."/>
            <person name="Heitman J."/>
            <person name="Woestemeyer J."/>
            <person name="Zipfel P.F."/>
            <person name="Monod M."/>
            <person name="Brakhage A.A."/>
        </authorList>
    </citation>
    <scope>NUCLEOTIDE SEQUENCE [LARGE SCALE GENOMIC DNA]</scope>
    <source>
        <strain evidence="4">ATCC MYA-4681 / CBS 112371</strain>
    </source>
</reference>
<feature type="region of interest" description="Disordered" evidence="1">
    <location>
        <begin position="461"/>
        <end position="555"/>
    </location>
</feature>
<dbReference type="PROSITE" id="PS51257">
    <property type="entry name" value="PROKAR_LIPOPROTEIN"/>
    <property type="match status" value="1"/>
</dbReference>
<feature type="compositionally biased region" description="Basic residues" evidence="1">
    <location>
        <begin position="405"/>
        <end position="415"/>
    </location>
</feature>
<feature type="compositionally biased region" description="Low complexity" evidence="1">
    <location>
        <begin position="357"/>
        <end position="367"/>
    </location>
</feature>
<accession>D4ALQ3</accession>
<evidence type="ECO:0000256" key="2">
    <source>
        <dbReference type="SAM" id="Phobius"/>
    </source>
</evidence>
<feature type="region of interest" description="Disordered" evidence="1">
    <location>
        <begin position="654"/>
        <end position="684"/>
    </location>
</feature>
<feature type="transmembrane region" description="Helical" evidence="2">
    <location>
        <begin position="12"/>
        <end position="40"/>
    </location>
</feature>
<dbReference type="AlphaFoldDB" id="D4ALQ3"/>
<feature type="compositionally biased region" description="Low complexity" evidence="1">
    <location>
        <begin position="391"/>
        <end position="404"/>
    </location>
</feature>
<feature type="compositionally biased region" description="Low complexity" evidence="1">
    <location>
        <begin position="492"/>
        <end position="505"/>
    </location>
</feature>
<keyword evidence="2" id="KW-1133">Transmembrane helix</keyword>
<evidence type="ECO:0000313" key="3">
    <source>
        <dbReference type="EMBL" id="EFE36312.1"/>
    </source>
</evidence>
<comment type="caution">
    <text evidence="3">The sequence shown here is derived from an EMBL/GenBank/DDBJ whole genome shotgun (WGS) entry which is preliminary data.</text>
</comment>
<keyword evidence="2" id="KW-0472">Membrane</keyword>
<feature type="region of interest" description="Disordered" evidence="1">
    <location>
        <begin position="355"/>
        <end position="440"/>
    </location>
</feature>
<feature type="compositionally biased region" description="Polar residues" evidence="1">
    <location>
        <begin position="526"/>
        <end position="543"/>
    </location>
</feature>
<dbReference type="Proteomes" id="UP000008866">
    <property type="component" value="Unassembled WGS sequence"/>
</dbReference>
<evidence type="ECO:0000256" key="1">
    <source>
        <dbReference type="SAM" id="MobiDB-lite"/>
    </source>
</evidence>
<protein>
    <submittedName>
        <fullName evidence="3">Uncharacterized protein</fullName>
    </submittedName>
</protein>
<dbReference type="RefSeq" id="XP_003016957.1">
    <property type="nucleotide sequence ID" value="XM_003016911.1"/>
</dbReference>
<keyword evidence="4" id="KW-1185">Reference proteome</keyword>
<evidence type="ECO:0000313" key="4">
    <source>
        <dbReference type="Proteomes" id="UP000008866"/>
    </source>
</evidence>
<keyword evidence="2" id="KW-0812">Transmembrane</keyword>
<dbReference type="GeneID" id="9526678"/>
<feature type="compositionally biased region" description="Basic and acidic residues" evidence="1">
    <location>
        <begin position="654"/>
        <end position="664"/>
    </location>
</feature>
<gene>
    <name evidence="3" type="ORF">ARB_05251</name>
</gene>
<feature type="compositionally biased region" description="Polar residues" evidence="1">
    <location>
        <begin position="423"/>
        <end position="439"/>
    </location>
</feature>